<feature type="region of interest" description="Disordered" evidence="1">
    <location>
        <begin position="20"/>
        <end position="40"/>
    </location>
</feature>
<proteinExistence type="predicted"/>
<dbReference type="Proteomes" id="UP000054018">
    <property type="component" value="Unassembled WGS sequence"/>
</dbReference>
<dbReference type="OrthoDB" id="2685374at2759"/>
<keyword evidence="3" id="KW-1185">Reference proteome</keyword>
<sequence>MTSGDVDLEQVEEVLMAAESQDECRGQNMQSNSPMLSWPPMRPQKQFYKVLRPKHQRGRVKFEARNISGRQEDEEGYQSCNNPILHAREGIGTSLDLTIKFWTLQEGPEGIQNWCNINMNVPSRVRGPRGQEEANKGLGVAEAKWKHQNDAGGVRMDGTMSSMCCDLKRVEMKLLAEDEAGQHQWQLYRPRNIPGPPTRL</sequence>
<reference evidence="2 3" key="1">
    <citation type="submission" date="2014-04" db="EMBL/GenBank/DDBJ databases">
        <authorList>
            <consortium name="DOE Joint Genome Institute"/>
            <person name="Kuo A."/>
            <person name="Kohler A."/>
            <person name="Costa M.D."/>
            <person name="Nagy L.G."/>
            <person name="Floudas D."/>
            <person name="Copeland A."/>
            <person name="Barry K.W."/>
            <person name="Cichocki N."/>
            <person name="Veneault-Fourrey C."/>
            <person name="LaButti K."/>
            <person name="Lindquist E.A."/>
            <person name="Lipzen A."/>
            <person name="Lundell T."/>
            <person name="Morin E."/>
            <person name="Murat C."/>
            <person name="Sun H."/>
            <person name="Tunlid A."/>
            <person name="Henrissat B."/>
            <person name="Grigoriev I.V."/>
            <person name="Hibbett D.S."/>
            <person name="Martin F."/>
            <person name="Nordberg H.P."/>
            <person name="Cantor M.N."/>
            <person name="Hua S.X."/>
        </authorList>
    </citation>
    <scope>NUCLEOTIDE SEQUENCE [LARGE SCALE GENOMIC DNA]</scope>
    <source>
        <strain evidence="2 3">441</strain>
    </source>
</reference>
<reference evidence="3" key="2">
    <citation type="submission" date="2015-01" db="EMBL/GenBank/DDBJ databases">
        <title>Evolutionary Origins and Diversification of the Mycorrhizal Mutualists.</title>
        <authorList>
            <consortium name="DOE Joint Genome Institute"/>
            <consortium name="Mycorrhizal Genomics Consortium"/>
            <person name="Kohler A."/>
            <person name="Kuo A."/>
            <person name="Nagy L.G."/>
            <person name="Floudas D."/>
            <person name="Copeland A."/>
            <person name="Barry K.W."/>
            <person name="Cichocki N."/>
            <person name="Veneault-Fourrey C."/>
            <person name="LaButti K."/>
            <person name="Lindquist E.A."/>
            <person name="Lipzen A."/>
            <person name="Lundell T."/>
            <person name="Morin E."/>
            <person name="Murat C."/>
            <person name="Riley R."/>
            <person name="Ohm R."/>
            <person name="Sun H."/>
            <person name="Tunlid A."/>
            <person name="Henrissat B."/>
            <person name="Grigoriev I.V."/>
            <person name="Hibbett D.S."/>
            <person name="Martin F."/>
        </authorList>
    </citation>
    <scope>NUCLEOTIDE SEQUENCE [LARGE SCALE GENOMIC DNA]</scope>
    <source>
        <strain evidence="3">441</strain>
    </source>
</reference>
<evidence type="ECO:0000313" key="3">
    <source>
        <dbReference type="Proteomes" id="UP000054018"/>
    </source>
</evidence>
<dbReference type="EMBL" id="KN834350">
    <property type="protein sequence ID" value="KIK10947.1"/>
    <property type="molecule type" value="Genomic_DNA"/>
</dbReference>
<organism evidence="2 3">
    <name type="scientific">Pisolithus microcarpus 441</name>
    <dbReference type="NCBI Taxonomy" id="765257"/>
    <lineage>
        <taxon>Eukaryota</taxon>
        <taxon>Fungi</taxon>
        <taxon>Dikarya</taxon>
        <taxon>Basidiomycota</taxon>
        <taxon>Agaricomycotina</taxon>
        <taxon>Agaricomycetes</taxon>
        <taxon>Agaricomycetidae</taxon>
        <taxon>Boletales</taxon>
        <taxon>Sclerodermatineae</taxon>
        <taxon>Pisolithaceae</taxon>
        <taxon>Pisolithus</taxon>
    </lineage>
</organism>
<accession>A0A0C9YKV5</accession>
<name>A0A0C9YKV5_9AGAM</name>
<evidence type="ECO:0000313" key="2">
    <source>
        <dbReference type="EMBL" id="KIK10947.1"/>
    </source>
</evidence>
<dbReference type="AlphaFoldDB" id="A0A0C9YKV5"/>
<dbReference type="HOGENOM" id="CLU_1366738_0_0_1"/>
<evidence type="ECO:0000256" key="1">
    <source>
        <dbReference type="SAM" id="MobiDB-lite"/>
    </source>
</evidence>
<protein>
    <submittedName>
        <fullName evidence="2">Uncharacterized protein</fullName>
    </submittedName>
</protein>
<gene>
    <name evidence="2" type="ORF">PISMIDRAFT_19933</name>
</gene>